<gene>
    <name evidence="1" type="ORF">FHS38_005268</name>
</gene>
<reference evidence="1 2" key="1">
    <citation type="submission" date="2020-08" db="EMBL/GenBank/DDBJ databases">
        <title>Genomic Encyclopedia of Type Strains, Phase III (KMG-III): the genomes of soil and plant-associated and newly described type strains.</title>
        <authorList>
            <person name="Whitman W."/>
        </authorList>
    </citation>
    <scope>NUCLEOTIDE SEQUENCE [LARGE SCALE GENOMIC DNA]</scope>
    <source>
        <strain evidence="1 2">CECT 3265</strain>
    </source>
</reference>
<organism evidence="1 2">
    <name type="scientific">Streptomyces netropsis</name>
    <name type="common">Streptoverticillium netropsis</name>
    <dbReference type="NCBI Taxonomy" id="55404"/>
    <lineage>
        <taxon>Bacteria</taxon>
        <taxon>Bacillati</taxon>
        <taxon>Actinomycetota</taxon>
        <taxon>Actinomycetes</taxon>
        <taxon>Kitasatosporales</taxon>
        <taxon>Streptomycetaceae</taxon>
        <taxon>Streptomyces</taxon>
    </lineage>
</organism>
<evidence type="ECO:0000313" key="2">
    <source>
        <dbReference type="Proteomes" id="UP000556436"/>
    </source>
</evidence>
<name>A0A7W7LFE2_STRNE</name>
<sequence>MPAPDTTPEAPMPLAAHWRQLVCSWASGHLWPYEADASYVTIERDAPEAEWKIRLTVTTTGNDLLIVLMTDDRFLKGDQLALAAAAANAWNTDRLVPMLTVFNLTTPHPYLAGIRTLPLTCAIPEADFRKAADRWVTEARQLFAWCREECRL</sequence>
<keyword evidence="2" id="KW-1185">Reference proteome</keyword>
<dbReference type="Proteomes" id="UP000556436">
    <property type="component" value="Unassembled WGS sequence"/>
</dbReference>
<evidence type="ECO:0008006" key="3">
    <source>
        <dbReference type="Google" id="ProtNLM"/>
    </source>
</evidence>
<dbReference type="RefSeq" id="WP_184737423.1">
    <property type="nucleotide sequence ID" value="NZ_BMRW01000002.1"/>
</dbReference>
<dbReference type="EMBL" id="JACHJG010000012">
    <property type="protein sequence ID" value="MBB4889193.1"/>
    <property type="molecule type" value="Genomic_DNA"/>
</dbReference>
<evidence type="ECO:0000313" key="1">
    <source>
        <dbReference type="EMBL" id="MBB4889193.1"/>
    </source>
</evidence>
<proteinExistence type="predicted"/>
<dbReference type="AlphaFoldDB" id="A0A7W7LFE2"/>
<accession>A0A7W7LFE2</accession>
<comment type="caution">
    <text evidence="1">The sequence shown here is derived from an EMBL/GenBank/DDBJ whole genome shotgun (WGS) entry which is preliminary data.</text>
</comment>
<protein>
    <recommendedName>
        <fullName evidence="3">YbjN domain-containing protein</fullName>
    </recommendedName>
</protein>